<feature type="domain" description="PAC" evidence="18">
    <location>
        <begin position="246"/>
        <end position="301"/>
    </location>
</feature>
<feature type="domain" description="PAS" evidence="17">
    <location>
        <begin position="302"/>
        <end position="372"/>
    </location>
</feature>
<name>A0A5N7MC33_9HYPH</name>
<keyword evidence="9" id="KW-0808">Transferase</keyword>
<dbReference type="SUPFAM" id="SSF55874">
    <property type="entry name" value="ATPase domain of HSP90 chaperone/DNA topoisomerase II/histidine kinase"/>
    <property type="match status" value="1"/>
</dbReference>
<dbReference type="EC" id="2.7.13.3" evidence="2"/>
<keyword evidence="15" id="KW-0843">Virulence</keyword>
<evidence type="ECO:0000256" key="3">
    <source>
        <dbReference type="ARBA" id="ARBA00021740"/>
    </source>
</evidence>
<dbReference type="InterPro" id="IPR001610">
    <property type="entry name" value="PAC"/>
</dbReference>
<keyword evidence="14" id="KW-0157">Chromophore</keyword>
<dbReference type="InterPro" id="IPR000700">
    <property type="entry name" value="PAS-assoc_C"/>
</dbReference>
<organism evidence="19 20">
    <name type="scientific">Microvirga tunisiensis</name>
    <dbReference type="NCBI Taxonomy" id="2108360"/>
    <lineage>
        <taxon>Bacteria</taxon>
        <taxon>Pseudomonadati</taxon>
        <taxon>Pseudomonadota</taxon>
        <taxon>Alphaproteobacteria</taxon>
        <taxon>Hyphomicrobiales</taxon>
        <taxon>Methylobacteriaceae</taxon>
        <taxon>Microvirga</taxon>
    </lineage>
</organism>
<dbReference type="RefSeq" id="WP_152709506.1">
    <property type="nucleotide sequence ID" value="NZ_VOSJ01000005.1"/>
</dbReference>
<dbReference type="InterPro" id="IPR013656">
    <property type="entry name" value="PAS_4"/>
</dbReference>
<comment type="caution">
    <text evidence="19">The sequence shown here is derived from an EMBL/GenBank/DDBJ whole genome shotgun (WGS) entry which is preliminary data.</text>
</comment>
<dbReference type="SMART" id="SM00091">
    <property type="entry name" value="PAS"/>
    <property type="match status" value="3"/>
</dbReference>
<evidence type="ECO:0000313" key="20">
    <source>
        <dbReference type="Proteomes" id="UP000403266"/>
    </source>
</evidence>
<evidence type="ECO:0000256" key="16">
    <source>
        <dbReference type="ARBA" id="ARBA00023170"/>
    </source>
</evidence>
<accession>A0A5N7MC33</accession>
<dbReference type="PROSITE" id="PS50113">
    <property type="entry name" value="PAC"/>
    <property type="match status" value="3"/>
</dbReference>
<feature type="domain" description="PAC" evidence="18">
    <location>
        <begin position="375"/>
        <end position="427"/>
    </location>
</feature>
<keyword evidence="20" id="KW-1185">Reference proteome</keyword>
<evidence type="ECO:0000256" key="6">
    <source>
        <dbReference type="ARBA" id="ARBA00022606"/>
    </source>
</evidence>
<dbReference type="GO" id="GO:0009881">
    <property type="term" value="F:photoreceptor activity"/>
    <property type="evidence" value="ECO:0007669"/>
    <property type="project" value="UniProtKB-KW"/>
</dbReference>
<evidence type="ECO:0000256" key="5">
    <source>
        <dbReference type="ARBA" id="ARBA00022553"/>
    </source>
</evidence>
<keyword evidence="12" id="KW-0418">Kinase</keyword>
<dbReference type="EMBL" id="VOSK01000006">
    <property type="protein sequence ID" value="MPR24415.1"/>
    <property type="molecule type" value="Genomic_DNA"/>
</dbReference>
<dbReference type="Pfam" id="PF07536">
    <property type="entry name" value="HWE_HK"/>
    <property type="match status" value="1"/>
</dbReference>
<dbReference type="PROSITE" id="PS50112">
    <property type="entry name" value="PAS"/>
    <property type="match status" value="2"/>
</dbReference>
<evidence type="ECO:0000256" key="1">
    <source>
        <dbReference type="ARBA" id="ARBA00000085"/>
    </source>
</evidence>
<dbReference type="Proteomes" id="UP000403266">
    <property type="component" value="Unassembled WGS sequence"/>
</dbReference>
<dbReference type="GO" id="GO:0004673">
    <property type="term" value="F:protein histidine kinase activity"/>
    <property type="evidence" value="ECO:0007669"/>
    <property type="project" value="UniProtKB-EC"/>
</dbReference>
<keyword evidence="4" id="KW-0600">Photoreceptor protein</keyword>
<evidence type="ECO:0000256" key="14">
    <source>
        <dbReference type="ARBA" id="ARBA00022991"/>
    </source>
</evidence>
<evidence type="ECO:0000256" key="8">
    <source>
        <dbReference type="ARBA" id="ARBA00022643"/>
    </source>
</evidence>
<keyword evidence="10" id="KW-0677">Repeat</keyword>
<dbReference type="SUPFAM" id="SSF55785">
    <property type="entry name" value="PYP-like sensor domain (PAS domain)"/>
    <property type="match status" value="4"/>
</dbReference>
<dbReference type="GO" id="GO:0005524">
    <property type="term" value="F:ATP binding"/>
    <property type="evidence" value="ECO:0007669"/>
    <property type="project" value="UniProtKB-KW"/>
</dbReference>
<evidence type="ECO:0000256" key="15">
    <source>
        <dbReference type="ARBA" id="ARBA00023026"/>
    </source>
</evidence>
<protein>
    <recommendedName>
        <fullName evidence="3">Blue-light-activated histidine kinase</fullName>
        <ecNumber evidence="2">2.7.13.3</ecNumber>
    </recommendedName>
</protein>
<dbReference type="FunFam" id="3.30.450.20:FF:000099">
    <property type="entry name" value="Sensory box sensor histidine kinase"/>
    <property type="match status" value="2"/>
</dbReference>
<dbReference type="OrthoDB" id="9760752at2"/>
<evidence type="ECO:0000256" key="11">
    <source>
        <dbReference type="ARBA" id="ARBA00022741"/>
    </source>
</evidence>
<feature type="domain" description="PAC" evidence="18">
    <location>
        <begin position="501"/>
        <end position="553"/>
    </location>
</feature>
<keyword evidence="11" id="KW-0547">Nucleotide-binding</keyword>
<gene>
    <name evidence="19" type="ORF">FS320_04015</name>
</gene>
<keyword evidence="13" id="KW-0067">ATP-binding</keyword>
<dbReference type="InterPro" id="IPR000014">
    <property type="entry name" value="PAS"/>
</dbReference>
<dbReference type="AlphaFoldDB" id="A0A5N7MC33"/>
<dbReference type="PANTHER" id="PTHR41523:SF7">
    <property type="entry name" value="HISTIDINE KINASE"/>
    <property type="match status" value="1"/>
</dbReference>
<evidence type="ECO:0000259" key="17">
    <source>
        <dbReference type="PROSITE" id="PS50112"/>
    </source>
</evidence>
<evidence type="ECO:0000259" key="18">
    <source>
        <dbReference type="PROSITE" id="PS50113"/>
    </source>
</evidence>
<keyword evidence="7" id="KW-0285">Flavoprotein</keyword>
<proteinExistence type="predicted"/>
<feature type="domain" description="PAS" evidence="17">
    <location>
        <begin position="428"/>
        <end position="487"/>
    </location>
</feature>
<evidence type="ECO:0000313" key="19">
    <source>
        <dbReference type="EMBL" id="MPR24415.1"/>
    </source>
</evidence>
<evidence type="ECO:0000256" key="7">
    <source>
        <dbReference type="ARBA" id="ARBA00022630"/>
    </source>
</evidence>
<dbReference type="SMART" id="SM00086">
    <property type="entry name" value="PAC"/>
    <property type="match status" value="4"/>
</dbReference>
<evidence type="ECO:0000256" key="12">
    <source>
        <dbReference type="ARBA" id="ARBA00022777"/>
    </source>
</evidence>
<dbReference type="NCBIfam" id="TIGR00229">
    <property type="entry name" value="sensory_box"/>
    <property type="match status" value="3"/>
</dbReference>
<comment type="catalytic activity">
    <reaction evidence="1">
        <text>ATP + protein L-histidine = ADP + protein N-phospho-L-histidine.</text>
        <dbReference type="EC" id="2.7.13.3"/>
    </reaction>
</comment>
<dbReference type="InterPro" id="IPR013655">
    <property type="entry name" value="PAS_fold_3"/>
</dbReference>
<dbReference type="Gene3D" id="3.30.565.10">
    <property type="entry name" value="Histidine kinase-like ATPase, C-terminal domain"/>
    <property type="match status" value="1"/>
</dbReference>
<evidence type="ECO:0000256" key="13">
    <source>
        <dbReference type="ARBA" id="ARBA00022840"/>
    </source>
</evidence>
<evidence type="ECO:0000256" key="4">
    <source>
        <dbReference type="ARBA" id="ARBA00022543"/>
    </source>
</evidence>
<dbReference type="Gene3D" id="3.30.450.20">
    <property type="entry name" value="PAS domain"/>
    <property type="match status" value="4"/>
</dbReference>
<dbReference type="CDD" id="cd00130">
    <property type="entry name" value="PAS"/>
    <property type="match status" value="2"/>
</dbReference>
<dbReference type="InterPro" id="IPR036890">
    <property type="entry name" value="HATPase_C_sf"/>
</dbReference>
<keyword evidence="8" id="KW-0288">FMN</keyword>
<evidence type="ECO:0000256" key="9">
    <source>
        <dbReference type="ARBA" id="ARBA00022679"/>
    </source>
</evidence>
<dbReference type="InterPro" id="IPR035965">
    <property type="entry name" value="PAS-like_dom_sf"/>
</dbReference>
<keyword evidence="16" id="KW-0675">Receptor</keyword>
<dbReference type="Pfam" id="PF08447">
    <property type="entry name" value="PAS_3"/>
    <property type="match status" value="2"/>
</dbReference>
<evidence type="ECO:0000256" key="2">
    <source>
        <dbReference type="ARBA" id="ARBA00012438"/>
    </source>
</evidence>
<reference evidence="19 20" key="1">
    <citation type="journal article" date="2019" name="Syst. Appl. Microbiol.">
        <title>Microvirga tunisiensis sp. nov., a root nodule symbiotic bacterium isolated from Lupinus micranthus and L. luteus grown in Northern Tunisia.</title>
        <authorList>
            <person name="Msaddak A."/>
            <person name="Rejili M."/>
            <person name="Duran D."/>
            <person name="Mars M."/>
            <person name="Palacios J.M."/>
            <person name="Ruiz-Argueso T."/>
            <person name="Rey L."/>
            <person name="Imperial J."/>
        </authorList>
    </citation>
    <scope>NUCLEOTIDE SEQUENCE [LARGE SCALE GENOMIC DNA]</scope>
    <source>
        <strain evidence="19 20">Lmie10</strain>
    </source>
</reference>
<dbReference type="Pfam" id="PF08448">
    <property type="entry name" value="PAS_4"/>
    <property type="match status" value="2"/>
</dbReference>
<dbReference type="PANTHER" id="PTHR41523">
    <property type="entry name" value="TWO-COMPONENT SYSTEM SENSOR PROTEIN"/>
    <property type="match status" value="1"/>
</dbReference>
<keyword evidence="6" id="KW-0716">Sensory transduction</keyword>
<dbReference type="InterPro" id="IPR011102">
    <property type="entry name" value="Sig_transdc_His_kinase_HWE"/>
</dbReference>
<keyword evidence="5" id="KW-0597">Phosphoprotein</keyword>
<dbReference type="SMART" id="SM00911">
    <property type="entry name" value="HWE_HK"/>
    <property type="match status" value="1"/>
</dbReference>
<evidence type="ECO:0000256" key="10">
    <source>
        <dbReference type="ARBA" id="ARBA00022737"/>
    </source>
</evidence>
<sequence length="756" mass="85607">MMHGKLGPSLDFLSGGGEMGALMRAHDWSTSPLGPPENWPQSLRTVVSLMLTSKFPMFIAWGPHLAFLYNDGYRPIFGAKHPHALGLPFRDVWSEIWPDIEPLVTKALAGEATYHEDLHLVMERNGYPEDTWYTFSYSPVRDETGGIAGMFCACTETTQEVKSRAALKAEQDRLRELFKQAPGFMAMLSGRDHVFELANDAYLQLVGHRRDIMGKPVREVLPEVAGQGFFELLDKVYTTGEPFVGRNLRVGLQRKPGSRVEDRFVDLVYQPITDSEGKVTGIFAEGYDVTERVQAEESLRESEARFRNLADNAPVMVWVTEPDGTCTYLSRSWCEFTGQTPETGLGFGWLDAVHPDDRDWSDEVFRNANLKREAFQLEYRLRRADGTYRWAIDAAAPRFGSDGTFLGYVGSVLDITERKQIEDRLSASVAEFRTVTNVTPALVWVYSGTGRSIFLNQRWHEFTGQTVEEAEGQGWAQAMHPEDAERILPYWQHCRETGETYEGEVRYRRRDGEYRWHAFRALPHADQNGVIEKWFGVSVDIHERKEWDDHRELLINELNHRVKNTLTIVQAMAAQSLRHVSDEDRPKAQAFEDRLFALARAHDVLTRENWEGAELREIIDEVVEPYLRQKTKHFEIEGPRLRLIPRTALAIAMAVHELATNAAKYGALSVPSGCVVITWVITPGDVPRLVLRWQERGGPPVTVPTRRGFGTRLIERSLAQDIGGEVRLTYAPAGAVCVMDIPLSEAGGTAEHPSRH</sequence>